<evidence type="ECO:0000256" key="1">
    <source>
        <dbReference type="SAM" id="SignalP"/>
    </source>
</evidence>
<comment type="caution">
    <text evidence="3">The sequence shown here is derived from an EMBL/GenBank/DDBJ whole genome shotgun (WGS) entry which is preliminary data.</text>
</comment>
<sequence length="580" mass="64980">MLEVWSSALGVWCLLLMMSDSVCAVESRFPMKPRIWLSFDGRPWQELADDDNGTIAVSRIAARTRLRPDSLTVGDDSLGIFEGITIQDIRSVLGSTAGTARECAVPVDGDALQPGPADSKDRSGELIKPMLLPQLQHLPRNEFDLARILFPEPPGKLAVSRNIYRWLLLSEADVAEKYLLGADDSVVTGHLTASLTRRFRDARSEMHVSMFVGNIFHDIFWLMEVYSGLQFQYELLFNCNEVTGDSLSGSTRERSRPDTLITASGCTFLVGEDKLSSLTAALEDLRTKIRPLSSMFYGDLACILGYVAAGTNFQWVCIDKSGDIKKAGNCLSLSSTVGRSQFLLSVGYAYQLIMKMALSVPFVLGRRAMFTRENQGDREIAFYPGFVRKSIKNFQRFCDAWGTNIDLILRAYELGETCRFLPRICLIGDTAIHHNSYRVDIRPIGYSPVLGTEQDTRMLAQNVCEALSVLHEAGLVHRDIRLQNILQVSKEQFMLIDLETVAASPFRVPPGFKWFKEWSDATLEGAVYTPLSDMYQLGILLERRMRWESPGAKDFIRRLKTKQCSAAMALDDPWISNPTS</sequence>
<accession>A0A8T0JC94</accession>
<dbReference type="EMBL" id="CM026421">
    <property type="protein sequence ID" value="KAG0592448.1"/>
    <property type="molecule type" value="Genomic_DNA"/>
</dbReference>
<dbReference type="SUPFAM" id="SSF56112">
    <property type="entry name" value="Protein kinase-like (PK-like)"/>
    <property type="match status" value="1"/>
</dbReference>
<dbReference type="InterPro" id="IPR000719">
    <property type="entry name" value="Prot_kinase_dom"/>
</dbReference>
<evidence type="ECO:0000259" key="2">
    <source>
        <dbReference type="PROSITE" id="PS50011"/>
    </source>
</evidence>
<organism evidence="3 4">
    <name type="scientific">Ceratodon purpureus</name>
    <name type="common">Fire moss</name>
    <name type="synonym">Dicranum purpureum</name>
    <dbReference type="NCBI Taxonomy" id="3225"/>
    <lineage>
        <taxon>Eukaryota</taxon>
        <taxon>Viridiplantae</taxon>
        <taxon>Streptophyta</taxon>
        <taxon>Embryophyta</taxon>
        <taxon>Bryophyta</taxon>
        <taxon>Bryophytina</taxon>
        <taxon>Bryopsida</taxon>
        <taxon>Dicranidae</taxon>
        <taxon>Pseudoditrichales</taxon>
        <taxon>Ditrichaceae</taxon>
        <taxon>Ceratodon</taxon>
    </lineage>
</organism>
<dbReference type="Proteomes" id="UP000822688">
    <property type="component" value="Chromosome 1"/>
</dbReference>
<dbReference type="GO" id="GO:0005524">
    <property type="term" value="F:ATP binding"/>
    <property type="evidence" value="ECO:0007669"/>
    <property type="project" value="InterPro"/>
</dbReference>
<feature type="signal peptide" evidence="1">
    <location>
        <begin position="1"/>
        <end position="24"/>
    </location>
</feature>
<keyword evidence="4" id="KW-1185">Reference proteome</keyword>
<proteinExistence type="predicted"/>
<dbReference type="SMART" id="SM00220">
    <property type="entry name" value="S_TKc"/>
    <property type="match status" value="1"/>
</dbReference>
<dbReference type="PROSITE" id="PS50011">
    <property type="entry name" value="PROTEIN_KINASE_DOM"/>
    <property type="match status" value="1"/>
</dbReference>
<feature type="domain" description="Protein kinase" evidence="2">
    <location>
        <begin position="331"/>
        <end position="580"/>
    </location>
</feature>
<dbReference type="InterPro" id="IPR011009">
    <property type="entry name" value="Kinase-like_dom_sf"/>
</dbReference>
<reference evidence="3" key="1">
    <citation type="submission" date="2020-06" db="EMBL/GenBank/DDBJ databases">
        <title>WGS assembly of Ceratodon purpureus strain R40.</title>
        <authorList>
            <person name="Carey S.B."/>
            <person name="Jenkins J."/>
            <person name="Shu S."/>
            <person name="Lovell J.T."/>
            <person name="Sreedasyam A."/>
            <person name="Maumus F."/>
            <person name="Tiley G.P."/>
            <person name="Fernandez-Pozo N."/>
            <person name="Barry K."/>
            <person name="Chen C."/>
            <person name="Wang M."/>
            <person name="Lipzen A."/>
            <person name="Daum C."/>
            <person name="Saski C.A."/>
            <person name="Payton A.C."/>
            <person name="Mcbreen J.C."/>
            <person name="Conrad R.E."/>
            <person name="Kollar L.M."/>
            <person name="Olsson S."/>
            <person name="Huttunen S."/>
            <person name="Landis J.B."/>
            <person name="Wickett N.J."/>
            <person name="Johnson M.G."/>
            <person name="Rensing S.A."/>
            <person name="Grimwood J."/>
            <person name="Schmutz J."/>
            <person name="Mcdaniel S.F."/>
        </authorList>
    </citation>
    <scope>NUCLEOTIDE SEQUENCE</scope>
    <source>
        <strain evidence="3">R40</strain>
    </source>
</reference>
<feature type="chain" id="PRO_5035840402" description="Protein kinase domain-containing protein" evidence="1">
    <location>
        <begin position="25"/>
        <end position="580"/>
    </location>
</feature>
<dbReference type="Pfam" id="PF00069">
    <property type="entry name" value="Pkinase"/>
    <property type="match status" value="1"/>
</dbReference>
<dbReference type="Gene3D" id="1.10.510.10">
    <property type="entry name" value="Transferase(Phosphotransferase) domain 1"/>
    <property type="match status" value="1"/>
</dbReference>
<name>A0A8T0JC94_CERPU</name>
<gene>
    <name evidence="3" type="ORF">KC19_1G252300</name>
</gene>
<protein>
    <recommendedName>
        <fullName evidence="2">Protein kinase domain-containing protein</fullName>
    </recommendedName>
</protein>
<evidence type="ECO:0000313" key="4">
    <source>
        <dbReference type="Proteomes" id="UP000822688"/>
    </source>
</evidence>
<dbReference type="AlphaFoldDB" id="A0A8T0JC94"/>
<keyword evidence="1" id="KW-0732">Signal</keyword>
<evidence type="ECO:0000313" key="3">
    <source>
        <dbReference type="EMBL" id="KAG0592448.1"/>
    </source>
</evidence>
<dbReference type="GO" id="GO:0004672">
    <property type="term" value="F:protein kinase activity"/>
    <property type="evidence" value="ECO:0007669"/>
    <property type="project" value="InterPro"/>
</dbReference>